<dbReference type="InterPro" id="IPR044673">
    <property type="entry name" value="DCL-like"/>
</dbReference>
<feature type="chain" id="PRO_5043021413" description="DCL protein" evidence="1">
    <location>
        <begin position="21"/>
        <end position="238"/>
    </location>
</feature>
<evidence type="ECO:0000256" key="1">
    <source>
        <dbReference type="SAM" id="SignalP"/>
    </source>
</evidence>
<reference evidence="2 3" key="1">
    <citation type="submission" date="2024-05" db="EMBL/GenBank/DDBJ databases">
        <title>Haplotype-resolved chromosome-level genome assembly of Huyou (Citrus changshanensis).</title>
        <authorList>
            <person name="Miao C."/>
            <person name="Chen W."/>
            <person name="Wu Y."/>
            <person name="Wang L."/>
            <person name="Zhao S."/>
            <person name="Grierson D."/>
            <person name="Xu C."/>
            <person name="Chen K."/>
        </authorList>
    </citation>
    <scope>NUCLEOTIDE SEQUENCE [LARGE SCALE GENOMIC DNA]</scope>
    <source>
        <strain evidence="2">01-14</strain>
        <tissue evidence="2">Leaf</tissue>
    </source>
</reference>
<dbReference type="GO" id="GO:0009658">
    <property type="term" value="P:chloroplast organization"/>
    <property type="evidence" value="ECO:0007669"/>
    <property type="project" value="TreeGrafter"/>
</dbReference>
<organism evidence="2 3">
    <name type="scientific">Citrus x changshan-huyou</name>
    <dbReference type="NCBI Taxonomy" id="2935761"/>
    <lineage>
        <taxon>Eukaryota</taxon>
        <taxon>Viridiplantae</taxon>
        <taxon>Streptophyta</taxon>
        <taxon>Embryophyta</taxon>
        <taxon>Tracheophyta</taxon>
        <taxon>Spermatophyta</taxon>
        <taxon>Magnoliopsida</taxon>
        <taxon>eudicotyledons</taxon>
        <taxon>Gunneridae</taxon>
        <taxon>Pentapetalae</taxon>
        <taxon>rosids</taxon>
        <taxon>malvids</taxon>
        <taxon>Sapindales</taxon>
        <taxon>Rutaceae</taxon>
        <taxon>Aurantioideae</taxon>
        <taxon>Citrus</taxon>
    </lineage>
</organism>
<evidence type="ECO:0000313" key="3">
    <source>
        <dbReference type="Proteomes" id="UP001428341"/>
    </source>
</evidence>
<dbReference type="Pfam" id="PF11523">
    <property type="entry name" value="DUF3223"/>
    <property type="match status" value="1"/>
</dbReference>
<keyword evidence="3" id="KW-1185">Reference proteome</keyword>
<dbReference type="AlphaFoldDB" id="A0AAP0MSR3"/>
<dbReference type="GO" id="GO:0009507">
    <property type="term" value="C:chloroplast"/>
    <property type="evidence" value="ECO:0007669"/>
    <property type="project" value="TreeGrafter"/>
</dbReference>
<dbReference type="PANTHER" id="PTHR33415">
    <property type="entry name" value="PROTEIN EMBRYO DEFECTIVE 514"/>
    <property type="match status" value="1"/>
</dbReference>
<dbReference type="Gene3D" id="3.10.450.40">
    <property type="match status" value="1"/>
</dbReference>
<dbReference type="GO" id="GO:1901259">
    <property type="term" value="P:chloroplast rRNA processing"/>
    <property type="evidence" value="ECO:0007669"/>
    <property type="project" value="TreeGrafter"/>
</dbReference>
<dbReference type="Proteomes" id="UP001428341">
    <property type="component" value="Unassembled WGS sequence"/>
</dbReference>
<accession>A0AAP0MSR3</accession>
<feature type="signal peptide" evidence="1">
    <location>
        <begin position="1"/>
        <end position="20"/>
    </location>
</feature>
<dbReference type="EMBL" id="JBCGBO010000003">
    <property type="protein sequence ID" value="KAK9216531.1"/>
    <property type="molecule type" value="Genomic_DNA"/>
</dbReference>
<protein>
    <recommendedName>
        <fullName evidence="4">DCL protein</fullName>
    </recommendedName>
</protein>
<comment type="caution">
    <text evidence="2">The sequence shown here is derived from an EMBL/GenBank/DDBJ whole genome shotgun (WGS) entry which is preliminary data.</text>
</comment>
<keyword evidence="1" id="KW-0732">Signal</keyword>
<gene>
    <name evidence="2" type="ORF">WN944_008540</name>
</gene>
<dbReference type="PANTHER" id="PTHR33415:SF4">
    <property type="entry name" value="DCL PROTEIN (DUF3223)"/>
    <property type="match status" value="1"/>
</dbReference>
<sequence length="238" mass="27392">MAAPMLFRGLPLLRFRPAASLLGLPRVTFCSAAPSEPTQPEEKLSSADNNTTTLLTVKEPPKYHRWADPDYRKWKDKEDEILRDIEPILFLAKEILHSRRLASPHSIRIISISLSACNPSDKISFSYHSFVVYDKEIKDWPQTTYMDGERLTADDERAVVEKLLAYHPHSEDKIGCGLDAIMVDRHPQFGHSRCLFVVRTDGGWIDFSYQKCLRAYIRDKYPSHAERFIREHFSRGSG</sequence>
<evidence type="ECO:0000313" key="2">
    <source>
        <dbReference type="EMBL" id="KAK9216531.1"/>
    </source>
</evidence>
<evidence type="ECO:0008006" key="4">
    <source>
        <dbReference type="Google" id="ProtNLM"/>
    </source>
</evidence>
<name>A0AAP0MSR3_9ROSI</name>
<proteinExistence type="predicted"/>